<accession>A0ABT3QZE5</accession>
<name>A0ABT3QZE5_9HYPH</name>
<evidence type="ECO:0000313" key="2">
    <source>
        <dbReference type="Proteomes" id="UP001300261"/>
    </source>
</evidence>
<dbReference type="Gene3D" id="3.40.1580.10">
    <property type="entry name" value="SMI1/KNR4-like"/>
    <property type="match status" value="1"/>
</dbReference>
<evidence type="ECO:0000313" key="1">
    <source>
        <dbReference type="EMBL" id="MCX2722337.1"/>
    </source>
</evidence>
<proteinExistence type="predicted"/>
<dbReference type="RefSeq" id="WP_265962028.1">
    <property type="nucleotide sequence ID" value="NZ_JAPEVI010000003.1"/>
</dbReference>
<keyword evidence="2" id="KW-1185">Reference proteome</keyword>
<gene>
    <name evidence="1" type="ORF">ON753_07955</name>
</gene>
<dbReference type="EMBL" id="JAPEVI010000003">
    <property type="protein sequence ID" value="MCX2722337.1"/>
    <property type="molecule type" value="Genomic_DNA"/>
</dbReference>
<dbReference type="Proteomes" id="UP001300261">
    <property type="component" value="Unassembled WGS sequence"/>
</dbReference>
<dbReference type="InterPro" id="IPR037883">
    <property type="entry name" value="Knr4/Smi1-like_sf"/>
</dbReference>
<evidence type="ECO:0008006" key="3">
    <source>
        <dbReference type="Google" id="ProtNLM"/>
    </source>
</evidence>
<comment type="caution">
    <text evidence="1">The sequence shown here is derived from an EMBL/GenBank/DDBJ whole genome shotgun (WGS) entry which is preliminary data.</text>
</comment>
<organism evidence="1 2">
    <name type="scientific">Roseibium salinum</name>
    <dbReference type="NCBI Taxonomy" id="1604349"/>
    <lineage>
        <taxon>Bacteria</taxon>
        <taxon>Pseudomonadati</taxon>
        <taxon>Pseudomonadota</taxon>
        <taxon>Alphaproteobacteria</taxon>
        <taxon>Hyphomicrobiales</taxon>
        <taxon>Stappiaceae</taxon>
        <taxon>Roseibium</taxon>
    </lineage>
</organism>
<protein>
    <recommendedName>
        <fullName evidence="3">SMI1/KNR4 family protein</fullName>
    </recommendedName>
</protein>
<sequence>MEPFAKGFEAMIGFDVIRKKRPVENAGEVSDIWPELGKDFELNQFYRRYSSAEGWLGEGYLAVWTQQEVSNLREPNLVAYPEKYHFFASDGGGTQFGFLVEDGEISFVSAPDIGGEDDIRIFGNWQDFLKAVELGDYI</sequence>
<reference evidence="1 2" key="1">
    <citation type="journal article" date="2016" name="Int. J. Syst. Evol. Microbiol.">
        <title>Labrenzia salina sp. nov., isolated from the rhizosphere of the halophyte Arthrocnemum macrostachyum.</title>
        <authorList>
            <person name="Camacho M."/>
            <person name="Redondo-Gomez S."/>
            <person name="Rodriguez-Llorente I."/>
            <person name="Rohde M."/>
            <person name="Sproer C."/>
            <person name="Schumann P."/>
            <person name="Klenk H.P."/>
            <person name="Montero-Calasanz M.D.C."/>
        </authorList>
    </citation>
    <scope>NUCLEOTIDE SEQUENCE [LARGE SCALE GENOMIC DNA]</scope>
    <source>
        <strain evidence="1 2">DSM 29163</strain>
    </source>
</reference>